<keyword evidence="3" id="KW-0648">Protein biosynthesis</keyword>
<feature type="chain" id="PRO_5028836675" evidence="2">
    <location>
        <begin position="22"/>
        <end position="165"/>
    </location>
</feature>
<keyword evidence="4" id="KW-1185">Reference proteome</keyword>
<organism evidence="3 4">
    <name type="scientific">Pseudomonas eucalypticola</name>
    <dbReference type="NCBI Taxonomy" id="2599595"/>
    <lineage>
        <taxon>Bacteria</taxon>
        <taxon>Pseudomonadati</taxon>
        <taxon>Pseudomonadota</taxon>
        <taxon>Gammaproteobacteria</taxon>
        <taxon>Pseudomonadales</taxon>
        <taxon>Pseudomonadaceae</taxon>
        <taxon>Pseudomonas</taxon>
    </lineage>
</organism>
<dbReference type="Proteomes" id="UP000509568">
    <property type="component" value="Chromosome"/>
</dbReference>
<accession>A0A7D5I1M5</accession>
<keyword evidence="2" id="KW-0732">Signal</keyword>
<evidence type="ECO:0000256" key="1">
    <source>
        <dbReference type="SAM" id="MobiDB-lite"/>
    </source>
</evidence>
<evidence type="ECO:0000256" key="2">
    <source>
        <dbReference type="SAM" id="SignalP"/>
    </source>
</evidence>
<evidence type="ECO:0000313" key="4">
    <source>
        <dbReference type="Proteomes" id="UP000509568"/>
    </source>
</evidence>
<dbReference type="RefSeq" id="WP_158155922.1">
    <property type="nucleotide sequence ID" value="NZ_CP056030.1"/>
</dbReference>
<sequence length="165" mass="17679">MNALRCIGLLVLCLGSGVVFAQSTPPAVNPLLVAQADAAAAPASKPAKKAVPVKKPVAKAKPAKKPVAAKSKGRKQEDAIATDLPKAKLDLSLPKTMVNELQPEKKIQAAAPAREKSLLPSYFDEKKTEDFQLNGRLLSNELQLQRRGDNARDVEGAALDFEFKQ</sequence>
<name>A0A7D5I1M5_9PSED</name>
<dbReference type="AlphaFoldDB" id="A0A7D5I1M5"/>
<dbReference type="GO" id="GO:0003743">
    <property type="term" value="F:translation initiation factor activity"/>
    <property type="evidence" value="ECO:0007669"/>
    <property type="project" value="UniProtKB-KW"/>
</dbReference>
<feature type="signal peptide" evidence="2">
    <location>
        <begin position="1"/>
        <end position="21"/>
    </location>
</feature>
<proteinExistence type="predicted"/>
<feature type="compositionally biased region" description="Basic residues" evidence="1">
    <location>
        <begin position="46"/>
        <end position="64"/>
    </location>
</feature>
<dbReference type="EMBL" id="CP056030">
    <property type="protein sequence ID" value="QKZ07631.1"/>
    <property type="molecule type" value="Genomic_DNA"/>
</dbReference>
<protein>
    <submittedName>
        <fullName evidence="3">Translation initiation factor 2</fullName>
    </submittedName>
</protein>
<evidence type="ECO:0000313" key="3">
    <source>
        <dbReference type="EMBL" id="QKZ07631.1"/>
    </source>
</evidence>
<keyword evidence="3" id="KW-0396">Initiation factor</keyword>
<feature type="region of interest" description="Disordered" evidence="1">
    <location>
        <begin position="41"/>
        <end position="81"/>
    </location>
</feature>
<dbReference type="KEGG" id="pez:HWQ56_08655"/>
<reference evidence="3 4" key="1">
    <citation type="submission" date="2020-06" db="EMBL/GenBank/DDBJ databases">
        <title>Pseudomonas eucalypticola sp. nov., an endophyte of Eucalyptus dunnii leaves with biocontrol ability of eucalyptus leaf blight.</title>
        <authorList>
            <person name="Liu Y."/>
            <person name="Song Z."/>
            <person name="Zeng H."/>
            <person name="Lu M."/>
            <person name="Wang X."/>
            <person name="Lian X."/>
            <person name="Zhang Q."/>
        </authorList>
    </citation>
    <scope>NUCLEOTIDE SEQUENCE [LARGE SCALE GENOMIC DNA]</scope>
    <source>
        <strain evidence="3 4">NP-1</strain>
    </source>
</reference>
<gene>
    <name evidence="3" type="ORF">HWQ56_08655</name>
</gene>